<keyword evidence="5" id="KW-1185">Reference proteome</keyword>
<dbReference type="RefSeq" id="WP_281734999.1">
    <property type="nucleotide sequence ID" value="NZ_JAKETQ010000001.1"/>
</dbReference>
<feature type="domain" description="GGDEF" evidence="3">
    <location>
        <begin position="195"/>
        <end position="327"/>
    </location>
</feature>
<protein>
    <recommendedName>
        <fullName evidence="1">diguanylate cyclase</fullName>
        <ecNumber evidence="1">2.7.7.65</ecNumber>
    </recommendedName>
</protein>
<dbReference type="NCBIfam" id="TIGR00254">
    <property type="entry name" value="GGDEF"/>
    <property type="match status" value="1"/>
</dbReference>
<dbReference type="InterPro" id="IPR050469">
    <property type="entry name" value="Diguanylate_Cyclase"/>
</dbReference>
<reference evidence="4" key="1">
    <citation type="submission" date="2022-03" db="EMBL/GenBank/DDBJ databases">
        <title>The complete genome sequence of a Methyloterrigena soli.</title>
        <authorList>
            <person name="Zi Z."/>
        </authorList>
    </citation>
    <scope>NUCLEOTIDE SEQUENCE</scope>
    <source>
        <strain evidence="4">M48</strain>
    </source>
</reference>
<dbReference type="PANTHER" id="PTHR45138">
    <property type="entry name" value="REGULATORY COMPONENTS OF SENSORY TRANSDUCTION SYSTEM"/>
    <property type="match status" value="1"/>
</dbReference>
<dbReference type="SUPFAM" id="SSF55781">
    <property type="entry name" value="GAF domain-like"/>
    <property type="match status" value="1"/>
</dbReference>
<dbReference type="AlphaFoldDB" id="A0AA41QJ73"/>
<organism evidence="4 5">
    <name type="scientific">Paradevosia shaoguanensis</name>
    <dbReference type="NCBI Taxonomy" id="1335043"/>
    <lineage>
        <taxon>Bacteria</taxon>
        <taxon>Pseudomonadati</taxon>
        <taxon>Pseudomonadota</taxon>
        <taxon>Alphaproteobacteria</taxon>
        <taxon>Hyphomicrobiales</taxon>
        <taxon>Devosiaceae</taxon>
        <taxon>Paradevosia</taxon>
    </lineage>
</organism>
<dbReference type="Gene3D" id="3.30.70.270">
    <property type="match status" value="1"/>
</dbReference>
<dbReference type="CDD" id="cd01949">
    <property type="entry name" value="GGDEF"/>
    <property type="match status" value="1"/>
</dbReference>
<dbReference type="SMART" id="SM00267">
    <property type="entry name" value="GGDEF"/>
    <property type="match status" value="1"/>
</dbReference>
<dbReference type="SMART" id="SM00065">
    <property type="entry name" value="GAF"/>
    <property type="match status" value="1"/>
</dbReference>
<dbReference type="GO" id="GO:0052621">
    <property type="term" value="F:diguanylate cyclase activity"/>
    <property type="evidence" value="ECO:0007669"/>
    <property type="project" value="UniProtKB-EC"/>
</dbReference>
<gene>
    <name evidence="4" type="ORF">ML536_03690</name>
</gene>
<dbReference type="EC" id="2.7.7.65" evidence="1"/>
<dbReference type="SUPFAM" id="SSF55073">
    <property type="entry name" value="Nucleotide cyclase"/>
    <property type="match status" value="1"/>
</dbReference>
<evidence type="ECO:0000256" key="1">
    <source>
        <dbReference type="ARBA" id="ARBA00012528"/>
    </source>
</evidence>
<dbReference type="PROSITE" id="PS50887">
    <property type="entry name" value="GGDEF"/>
    <property type="match status" value="1"/>
</dbReference>
<dbReference type="Gene3D" id="3.30.450.40">
    <property type="match status" value="1"/>
</dbReference>
<evidence type="ECO:0000259" key="3">
    <source>
        <dbReference type="PROSITE" id="PS50887"/>
    </source>
</evidence>
<dbReference type="FunFam" id="3.30.70.270:FF:000001">
    <property type="entry name" value="Diguanylate cyclase domain protein"/>
    <property type="match status" value="1"/>
</dbReference>
<dbReference type="InterPro" id="IPR000160">
    <property type="entry name" value="GGDEF_dom"/>
</dbReference>
<comment type="catalytic activity">
    <reaction evidence="2">
        <text>2 GTP = 3',3'-c-di-GMP + 2 diphosphate</text>
        <dbReference type="Rhea" id="RHEA:24898"/>
        <dbReference type="ChEBI" id="CHEBI:33019"/>
        <dbReference type="ChEBI" id="CHEBI:37565"/>
        <dbReference type="ChEBI" id="CHEBI:58805"/>
        <dbReference type="EC" id="2.7.7.65"/>
    </reaction>
</comment>
<sequence>MRDDFEQAIAEPVRLAALESLDILDTPREAAFDRISELIKLIFDVEIGIVSMIDAHRQWYKSVIGLPNNEVSLDGTFCRYTLQLAQPVIVPDATLDPRFADNPHVTGEPHIRFYAGAPIMTATGQVIGTICAIDKRLRPFGERETAILGHLAAIVMRELELRQEASTDLLTGAGSRRAFKEEAGKFLALATRHRTPLSCIALDVDHFKRVNDTYGHAAGDQVLAGIAQAMRSELRQSDFVGRMGGEEFAVLLPQTELATAAQVAEKLRHVVKGLRFTGSNPPIQVSASFGVAALSPGDDIVSLLNRADQALYEAKRTGRDRVCRAGTPGATEKINPRRVLKAGQIVFDHGRAAFDCTIRALWDNGAEITLSLPTAIPDSFELVVKATAERHHCVLTSRSAGAIEAAFAT</sequence>
<dbReference type="InterPro" id="IPR029016">
    <property type="entry name" value="GAF-like_dom_sf"/>
</dbReference>
<evidence type="ECO:0000313" key="5">
    <source>
        <dbReference type="Proteomes" id="UP001156140"/>
    </source>
</evidence>
<evidence type="ECO:0000256" key="2">
    <source>
        <dbReference type="ARBA" id="ARBA00034247"/>
    </source>
</evidence>
<comment type="caution">
    <text evidence="4">The sequence shown here is derived from an EMBL/GenBank/DDBJ whole genome shotgun (WGS) entry which is preliminary data.</text>
</comment>
<dbReference type="PANTHER" id="PTHR45138:SF9">
    <property type="entry name" value="DIGUANYLATE CYCLASE DGCM-RELATED"/>
    <property type="match status" value="1"/>
</dbReference>
<dbReference type="Pfam" id="PF00990">
    <property type="entry name" value="GGDEF"/>
    <property type="match status" value="1"/>
</dbReference>
<dbReference type="EMBL" id="JALAZD010000001">
    <property type="protein sequence ID" value="MCI0125925.1"/>
    <property type="molecule type" value="Genomic_DNA"/>
</dbReference>
<accession>A0AA41QJ73</accession>
<dbReference type="InterPro" id="IPR003018">
    <property type="entry name" value="GAF"/>
</dbReference>
<dbReference type="Proteomes" id="UP001156140">
    <property type="component" value="Unassembled WGS sequence"/>
</dbReference>
<dbReference type="InterPro" id="IPR043128">
    <property type="entry name" value="Rev_trsase/Diguanyl_cyclase"/>
</dbReference>
<evidence type="ECO:0000313" key="4">
    <source>
        <dbReference type="EMBL" id="MCI0125925.1"/>
    </source>
</evidence>
<proteinExistence type="predicted"/>
<name>A0AA41QJ73_9HYPH</name>
<dbReference type="Pfam" id="PF01590">
    <property type="entry name" value="GAF"/>
    <property type="match status" value="1"/>
</dbReference>
<dbReference type="InterPro" id="IPR029787">
    <property type="entry name" value="Nucleotide_cyclase"/>
</dbReference>